<dbReference type="PANTHER" id="PTHR20858:SF17">
    <property type="entry name" value="HYDROXYMETHYLPYRIMIDINE_PHOSPHOMETHYLPYRIMIDINE KINASE THI20-RELATED"/>
    <property type="match status" value="1"/>
</dbReference>
<dbReference type="Gene3D" id="3.40.1190.20">
    <property type="match status" value="1"/>
</dbReference>
<evidence type="ECO:0000256" key="5">
    <source>
        <dbReference type="ARBA" id="ARBA00022777"/>
    </source>
</evidence>
<evidence type="ECO:0000256" key="6">
    <source>
        <dbReference type="ARBA" id="ARBA00022840"/>
    </source>
</evidence>
<dbReference type="OrthoDB" id="9810880at2"/>
<dbReference type="RefSeq" id="WP_131004381.1">
    <property type="nucleotide sequence ID" value="NZ_JBHSZR010000008.1"/>
</dbReference>
<evidence type="ECO:0000256" key="2">
    <source>
        <dbReference type="ARBA" id="ARBA00012135"/>
    </source>
</evidence>
<dbReference type="InterPro" id="IPR029056">
    <property type="entry name" value="Ribokinase-like"/>
</dbReference>
<keyword evidence="5 8" id="KW-0418">Kinase</keyword>
<feature type="domain" description="Pyridoxamine kinase/Phosphomethylpyrimidine kinase" evidence="7">
    <location>
        <begin position="13"/>
        <end position="261"/>
    </location>
</feature>
<evidence type="ECO:0000313" key="9">
    <source>
        <dbReference type="Proteomes" id="UP000291613"/>
    </source>
</evidence>
<dbReference type="Proteomes" id="UP000291613">
    <property type="component" value="Unassembled WGS sequence"/>
</dbReference>
<evidence type="ECO:0000256" key="4">
    <source>
        <dbReference type="ARBA" id="ARBA00022741"/>
    </source>
</evidence>
<dbReference type="GO" id="GO:0009229">
    <property type="term" value="P:thiamine diphosphate biosynthetic process"/>
    <property type="evidence" value="ECO:0007669"/>
    <property type="project" value="UniProtKB-UniPathway"/>
</dbReference>
<dbReference type="CDD" id="cd01169">
    <property type="entry name" value="HMPP_kinase"/>
    <property type="match status" value="1"/>
</dbReference>
<dbReference type="EC" id="2.7.1.49" evidence="2"/>
<dbReference type="FunFam" id="3.40.1190.20:FF:000003">
    <property type="entry name" value="Phosphomethylpyrimidine kinase ThiD"/>
    <property type="match status" value="1"/>
</dbReference>
<dbReference type="GO" id="GO:0005829">
    <property type="term" value="C:cytosol"/>
    <property type="evidence" value="ECO:0007669"/>
    <property type="project" value="TreeGrafter"/>
</dbReference>
<dbReference type="GO" id="GO:0008972">
    <property type="term" value="F:phosphomethylpyrimidine kinase activity"/>
    <property type="evidence" value="ECO:0007669"/>
    <property type="project" value="InterPro"/>
</dbReference>
<dbReference type="AlphaFoldDB" id="A0A4V2JDB7"/>
<dbReference type="NCBIfam" id="TIGR00097">
    <property type="entry name" value="HMP-P_kinase"/>
    <property type="match status" value="1"/>
</dbReference>
<proteinExistence type="predicted"/>
<dbReference type="GO" id="GO:0009228">
    <property type="term" value="P:thiamine biosynthetic process"/>
    <property type="evidence" value="ECO:0007669"/>
    <property type="project" value="InterPro"/>
</dbReference>
<evidence type="ECO:0000313" key="8">
    <source>
        <dbReference type="EMBL" id="TBN47922.1"/>
    </source>
</evidence>
<organism evidence="8 9">
    <name type="scientific">Hansschlegelia quercus</name>
    <dbReference type="NCBI Taxonomy" id="2528245"/>
    <lineage>
        <taxon>Bacteria</taxon>
        <taxon>Pseudomonadati</taxon>
        <taxon>Pseudomonadota</taxon>
        <taxon>Alphaproteobacteria</taxon>
        <taxon>Hyphomicrobiales</taxon>
        <taxon>Methylopilaceae</taxon>
        <taxon>Hansschlegelia</taxon>
    </lineage>
</organism>
<dbReference type="UniPathway" id="UPA00060">
    <property type="reaction ID" value="UER00138"/>
</dbReference>
<keyword evidence="9" id="KW-1185">Reference proteome</keyword>
<keyword evidence="6" id="KW-0067">ATP-binding</keyword>
<keyword evidence="3 8" id="KW-0808">Transferase</keyword>
<dbReference type="PANTHER" id="PTHR20858">
    <property type="entry name" value="PHOSPHOMETHYLPYRIMIDINE KINASE"/>
    <property type="match status" value="1"/>
</dbReference>
<gene>
    <name evidence="8" type="primary">thiD</name>
    <name evidence="8" type="ORF">EYR15_14980</name>
</gene>
<dbReference type="SUPFAM" id="SSF53613">
    <property type="entry name" value="Ribokinase-like"/>
    <property type="match status" value="1"/>
</dbReference>
<comment type="caution">
    <text evidence="8">The sequence shown here is derived from an EMBL/GenBank/DDBJ whole genome shotgun (WGS) entry which is preliminary data.</text>
</comment>
<sequence>MAAPIALTIAGSDSSGGAGIQADLKTFSALGVYGASVIVALTAQNTRGVTGIHDVPPDFIAAQIDSVMSDLAVKAIKIGMVSQAASIAAIAAGLDRHRARTIVLDPVMVAASGARLLSESATEALISQLLPRATLITPNLPEAAALLGLDEARSVEEMEAQGWALQVLGARSVLIKGGHGDGPDAVDVLIDAEGSTLRLASPRRFTRNTHGTGCTLSSAIAAGLAKGLHLTQAVREAKAYVTEAIDAAGQLDIGQGHGPVHHFVRWWGGKADTRGALAPTSAGS</sequence>
<name>A0A4V2JDB7_9HYPH</name>
<dbReference type="EMBL" id="SIUB01000009">
    <property type="protein sequence ID" value="TBN47922.1"/>
    <property type="molecule type" value="Genomic_DNA"/>
</dbReference>
<accession>A0A4V2JDB7</accession>
<evidence type="ECO:0000259" key="7">
    <source>
        <dbReference type="Pfam" id="PF08543"/>
    </source>
</evidence>
<protein>
    <recommendedName>
        <fullName evidence="2">hydroxymethylpyrimidine kinase</fullName>
        <ecNumber evidence="2">2.7.1.49</ecNumber>
    </recommendedName>
</protein>
<dbReference type="GO" id="GO:0005524">
    <property type="term" value="F:ATP binding"/>
    <property type="evidence" value="ECO:0007669"/>
    <property type="project" value="UniProtKB-KW"/>
</dbReference>
<comment type="pathway">
    <text evidence="1">Cofactor biosynthesis; thiamine diphosphate biosynthesis.</text>
</comment>
<dbReference type="InterPro" id="IPR004399">
    <property type="entry name" value="HMP/HMP-P_kinase_dom"/>
</dbReference>
<evidence type="ECO:0000256" key="3">
    <source>
        <dbReference type="ARBA" id="ARBA00022679"/>
    </source>
</evidence>
<reference evidence="8 9" key="1">
    <citation type="submission" date="2019-02" db="EMBL/GenBank/DDBJ databases">
        <title>Hansschlegelia quercus sp. nov., a novel methylotrophic bacterium from buds of oak (Quercus robur L.).</title>
        <authorList>
            <person name="Agafonova N.V."/>
            <person name="Kaparullina E.N."/>
            <person name="Grouzdev D.S."/>
            <person name="Doronina N.V."/>
        </authorList>
    </citation>
    <scope>NUCLEOTIDE SEQUENCE [LARGE SCALE GENOMIC DNA]</scope>
    <source>
        <strain evidence="8 9">Dub</strain>
    </source>
</reference>
<dbReference type="InterPro" id="IPR013749">
    <property type="entry name" value="PM/HMP-P_kinase-1"/>
</dbReference>
<keyword evidence="4" id="KW-0547">Nucleotide-binding</keyword>
<evidence type="ECO:0000256" key="1">
    <source>
        <dbReference type="ARBA" id="ARBA00004948"/>
    </source>
</evidence>
<dbReference type="GO" id="GO:0008902">
    <property type="term" value="F:hydroxymethylpyrimidine kinase activity"/>
    <property type="evidence" value="ECO:0007669"/>
    <property type="project" value="UniProtKB-EC"/>
</dbReference>
<dbReference type="Pfam" id="PF08543">
    <property type="entry name" value="Phos_pyr_kin"/>
    <property type="match status" value="1"/>
</dbReference>